<dbReference type="AlphaFoldDB" id="A0A914X4J9"/>
<feature type="domain" description="Beta-lactamase-related" evidence="1">
    <location>
        <begin position="27"/>
        <end position="384"/>
    </location>
</feature>
<dbReference type="InterPro" id="IPR001466">
    <property type="entry name" value="Beta-lactam-related"/>
</dbReference>
<reference evidence="3" key="1">
    <citation type="submission" date="2022-11" db="UniProtKB">
        <authorList>
            <consortium name="WormBaseParasite"/>
        </authorList>
    </citation>
    <scope>IDENTIFICATION</scope>
</reference>
<accession>A0A914X4J9</accession>
<name>A0A914X4J9_9BILA</name>
<sequence length="399" mass="45028">MASAKSLNHHHVAGTVEPGFEKVKEVFEENFQDGWESQGAAFAAYWKGKKIIDIWGGFADRECARPWEEDTMMLAFSTSKAVCALCFAMLVEKGLVSYDDLVIKYWPEYGQNGKEMTTVRMLISHQAGLPYIAGTIEIEDIQDHTRMSKLLSAQKPIWEPGTKVGYHALTIGWLVDQLFRRTDSKQRGVAQFFREEIADVHGVEFFIGLPKVEQMRVARIKNTTAEEMLREIASEPRVLMQSIDGLKPPNESNFFRMLDQVSILGYNFERFNDPAVRSLEIPAAGGVTTARDLAKIFSLVEQGKLLKKEMVNVLLQPFNIEVEDNCFGILQSSGHGFFHHMNQKGQWAMGHDGVGGQNVRLDMDNQLCFAYLTNAMKLGSDHLTGTFARIQKALYECIE</sequence>
<dbReference type="Gene3D" id="3.40.710.10">
    <property type="entry name" value="DD-peptidase/beta-lactamase superfamily"/>
    <property type="match status" value="1"/>
</dbReference>
<dbReference type="PANTHER" id="PTHR43319">
    <property type="entry name" value="BETA-LACTAMASE-RELATED"/>
    <property type="match status" value="1"/>
</dbReference>
<dbReference type="Proteomes" id="UP000887566">
    <property type="component" value="Unplaced"/>
</dbReference>
<organism evidence="2 3">
    <name type="scientific">Plectus sambesii</name>
    <dbReference type="NCBI Taxonomy" id="2011161"/>
    <lineage>
        <taxon>Eukaryota</taxon>
        <taxon>Metazoa</taxon>
        <taxon>Ecdysozoa</taxon>
        <taxon>Nematoda</taxon>
        <taxon>Chromadorea</taxon>
        <taxon>Plectida</taxon>
        <taxon>Plectina</taxon>
        <taxon>Plectoidea</taxon>
        <taxon>Plectidae</taxon>
        <taxon>Plectus</taxon>
    </lineage>
</organism>
<dbReference type="InterPro" id="IPR052907">
    <property type="entry name" value="Beta-lactamase/esterase"/>
</dbReference>
<evidence type="ECO:0000259" key="1">
    <source>
        <dbReference type="Pfam" id="PF00144"/>
    </source>
</evidence>
<evidence type="ECO:0000313" key="3">
    <source>
        <dbReference type="WBParaSite" id="PSAMB.scaffold6655size9044.g28865.t1"/>
    </source>
</evidence>
<dbReference type="SUPFAM" id="SSF56601">
    <property type="entry name" value="beta-lactamase/transpeptidase-like"/>
    <property type="match status" value="1"/>
</dbReference>
<dbReference type="WBParaSite" id="PSAMB.scaffold6655size9044.g28865.t1">
    <property type="protein sequence ID" value="PSAMB.scaffold6655size9044.g28865.t1"/>
    <property type="gene ID" value="PSAMB.scaffold6655size9044.g28865"/>
</dbReference>
<dbReference type="Pfam" id="PF00144">
    <property type="entry name" value="Beta-lactamase"/>
    <property type="match status" value="1"/>
</dbReference>
<evidence type="ECO:0000313" key="2">
    <source>
        <dbReference type="Proteomes" id="UP000887566"/>
    </source>
</evidence>
<proteinExistence type="predicted"/>
<keyword evidence="2" id="KW-1185">Reference proteome</keyword>
<dbReference type="InterPro" id="IPR012338">
    <property type="entry name" value="Beta-lactam/transpept-like"/>
</dbReference>
<protein>
    <submittedName>
        <fullName evidence="3">Beta-lactamase-related domain-containing protein</fullName>
    </submittedName>
</protein>
<dbReference type="PANTHER" id="PTHR43319:SF3">
    <property type="entry name" value="BETA-LACTAMASE-RELATED DOMAIN-CONTAINING PROTEIN"/>
    <property type="match status" value="1"/>
</dbReference>